<dbReference type="AlphaFoldDB" id="A0A6A2WJP2"/>
<feature type="repeat" description="PPR" evidence="2">
    <location>
        <begin position="31"/>
        <end position="61"/>
    </location>
</feature>
<reference evidence="3" key="1">
    <citation type="submission" date="2019-09" db="EMBL/GenBank/DDBJ databases">
        <title>Draft genome information of white flower Hibiscus syriacus.</title>
        <authorList>
            <person name="Kim Y.-M."/>
        </authorList>
    </citation>
    <scope>NUCLEOTIDE SEQUENCE [LARGE SCALE GENOMIC DNA]</scope>
    <source>
        <strain evidence="3">YM2019G1</strain>
    </source>
</reference>
<dbReference type="PANTHER" id="PTHR47926:SF380">
    <property type="entry name" value="PENTATRICOPEPTIDE REPEAT-CONTAINING PROTEIN"/>
    <property type="match status" value="1"/>
</dbReference>
<dbReference type="Pfam" id="PF13041">
    <property type="entry name" value="PPR_2"/>
    <property type="match status" value="1"/>
</dbReference>
<sequence length="283" mass="31980">MTLSTEMPSPLQSGKLKRVFCFLSKCPTLKNVVSWTTVVLGYARNDLVNEARRMFDRIPEKNMVAWTAMLKAYVDNDRIDDAFRFFNQMPQRNLFSWNIMISACLKAREYFDQMLVSKDIAAWNAMISARVDEGEMMGIKVKAFKNLILMLRSGCMPNKTIITSMLTICDSISELGQIHAFVSPLGFEYGTSLANTLIAAYSRTGDLDSARLAFQCWYREGHKLFDSAHTYGLQPRVEHYSCLVDILGRAGQLDKAMCVVKQMSPCERNDVVLGALLLHAQIA</sequence>
<evidence type="ECO:0000256" key="2">
    <source>
        <dbReference type="PROSITE-ProRule" id="PRU00708"/>
    </source>
</evidence>
<evidence type="ECO:0000256" key="1">
    <source>
        <dbReference type="ARBA" id="ARBA00022737"/>
    </source>
</evidence>
<evidence type="ECO:0000313" key="3">
    <source>
        <dbReference type="EMBL" id="KAE8659802.1"/>
    </source>
</evidence>
<dbReference type="Proteomes" id="UP000436088">
    <property type="component" value="Unassembled WGS sequence"/>
</dbReference>
<comment type="caution">
    <text evidence="3">The sequence shown here is derived from an EMBL/GenBank/DDBJ whole genome shotgun (WGS) entry which is preliminary data.</text>
</comment>
<dbReference type="GO" id="GO:0009451">
    <property type="term" value="P:RNA modification"/>
    <property type="evidence" value="ECO:0007669"/>
    <property type="project" value="InterPro"/>
</dbReference>
<dbReference type="PROSITE" id="PS51375">
    <property type="entry name" value="PPR"/>
    <property type="match status" value="2"/>
</dbReference>
<dbReference type="EMBL" id="VEPZ02001737">
    <property type="protein sequence ID" value="KAE8659802.1"/>
    <property type="molecule type" value="Genomic_DNA"/>
</dbReference>
<dbReference type="InterPro" id="IPR011990">
    <property type="entry name" value="TPR-like_helical_dom_sf"/>
</dbReference>
<dbReference type="NCBIfam" id="TIGR00756">
    <property type="entry name" value="PPR"/>
    <property type="match status" value="3"/>
</dbReference>
<evidence type="ECO:0000313" key="4">
    <source>
        <dbReference type="Proteomes" id="UP000436088"/>
    </source>
</evidence>
<gene>
    <name evidence="3" type="ORF">F3Y22_tig00116962pilonHSYRG01113</name>
</gene>
<evidence type="ECO:0008006" key="5">
    <source>
        <dbReference type="Google" id="ProtNLM"/>
    </source>
</evidence>
<dbReference type="InterPro" id="IPR046960">
    <property type="entry name" value="PPR_At4g14850-like_plant"/>
</dbReference>
<dbReference type="Gene3D" id="1.25.40.10">
    <property type="entry name" value="Tetratricopeptide repeat domain"/>
    <property type="match status" value="2"/>
</dbReference>
<proteinExistence type="predicted"/>
<organism evidence="3 4">
    <name type="scientific">Hibiscus syriacus</name>
    <name type="common">Rose of Sharon</name>
    <dbReference type="NCBI Taxonomy" id="106335"/>
    <lineage>
        <taxon>Eukaryota</taxon>
        <taxon>Viridiplantae</taxon>
        <taxon>Streptophyta</taxon>
        <taxon>Embryophyta</taxon>
        <taxon>Tracheophyta</taxon>
        <taxon>Spermatophyta</taxon>
        <taxon>Magnoliopsida</taxon>
        <taxon>eudicotyledons</taxon>
        <taxon>Gunneridae</taxon>
        <taxon>Pentapetalae</taxon>
        <taxon>rosids</taxon>
        <taxon>malvids</taxon>
        <taxon>Malvales</taxon>
        <taxon>Malvaceae</taxon>
        <taxon>Malvoideae</taxon>
        <taxon>Hibiscus</taxon>
    </lineage>
</organism>
<accession>A0A6A2WJP2</accession>
<dbReference type="InterPro" id="IPR002885">
    <property type="entry name" value="PPR_rpt"/>
</dbReference>
<feature type="repeat" description="PPR" evidence="2">
    <location>
        <begin position="62"/>
        <end position="96"/>
    </location>
</feature>
<dbReference type="GO" id="GO:0003723">
    <property type="term" value="F:RNA binding"/>
    <property type="evidence" value="ECO:0007669"/>
    <property type="project" value="InterPro"/>
</dbReference>
<dbReference type="Pfam" id="PF01535">
    <property type="entry name" value="PPR"/>
    <property type="match status" value="2"/>
</dbReference>
<keyword evidence="4" id="KW-1185">Reference proteome</keyword>
<keyword evidence="1" id="KW-0677">Repeat</keyword>
<protein>
    <recommendedName>
        <fullName evidence="5">Pentatricopeptide repeat-containing protein</fullName>
    </recommendedName>
</protein>
<name>A0A6A2WJP2_HIBSY</name>
<dbReference type="PANTHER" id="PTHR47926">
    <property type="entry name" value="PENTATRICOPEPTIDE REPEAT-CONTAINING PROTEIN"/>
    <property type="match status" value="1"/>
</dbReference>